<proteinExistence type="predicted"/>
<dbReference type="PROSITE" id="PS51257">
    <property type="entry name" value="PROKAR_LIPOPROTEIN"/>
    <property type="match status" value="1"/>
</dbReference>
<reference evidence="2" key="1">
    <citation type="journal article" date="2019" name="Int. J. Syst. Evol. Microbiol.">
        <title>The Global Catalogue of Microorganisms (GCM) 10K type strain sequencing project: providing services to taxonomists for standard genome sequencing and annotation.</title>
        <authorList>
            <consortium name="The Broad Institute Genomics Platform"/>
            <consortium name="The Broad Institute Genome Sequencing Center for Infectious Disease"/>
            <person name="Wu L."/>
            <person name="Ma J."/>
        </authorList>
    </citation>
    <scope>NUCLEOTIDE SEQUENCE [LARGE SCALE GENOMIC DNA]</scope>
    <source>
        <strain evidence="2">CGMCC 1.15461</strain>
    </source>
</reference>
<comment type="caution">
    <text evidence="1">The sequence shown here is derived from an EMBL/GenBank/DDBJ whole genome shotgun (WGS) entry which is preliminary data.</text>
</comment>
<evidence type="ECO:0000313" key="1">
    <source>
        <dbReference type="EMBL" id="GGB79571.1"/>
    </source>
</evidence>
<protein>
    <recommendedName>
        <fullName evidence="3">Lipoprotein</fullName>
    </recommendedName>
</protein>
<sequence>MKKFILLITISTILLSCGGNSNETQTIKVKNLYSIEIPGYFEKASNLNKDASLEYQNIFKDIYIMVIDEPKSEFNDVIEENGMTYLYEPNLSGYAKIVKETFGNSGTMDSIPNLKDRTINGLKAKTFHCTGTVEGEDIYWVSACLEGKDHYYQIVSWTQAGSKEDYKPDMYAMINSFKELNKSKK</sequence>
<keyword evidence="2" id="KW-1185">Reference proteome</keyword>
<gene>
    <name evidence="1" type="ORF">GCM10007424_19670</name>
</gene>
<accession>A0ABQ1JX91</accession>
<evidence type="ECO:0008006" key="3">
    <source>
        <dbReference type="Google" id="ProtNLM"/>
    </source>
</evidence>
<name>A0ABQ1JX91_9FLAO</name>
<dbReference type="Gene3D" id="3.40.1000.10">
    <property type="entry name" value="Mog1/PsbP, alpha/beta/alpha sandwich"/>
    <property type="match status" value="1"/>
</dbReference>
<dbReference type="Proteomes" id="UP000615760">
    <property type="component" value="Unassembled WGS sequence"/>
</dbReference>
<dbReference type="RefSeq" id="WP_188621108.1">
    <property type="nucleotide sequence ID" value="NZ_BMJE01000004.1"/>
</dbReference>
<evidence type="ECO:0000313" key="2">
    <source>
        <dbReference type="Proteomes" id="UP000615760"/>
    </source>
</evidence>
<organism evidence="1 2">
    <name type="scientific">Flavobacterium suaedae</name>
    <dbReference type="NCBI Taxonomy" id="1767027"/>
    <lineage>
        <taxon>Bacteria</taxon>
        <taxon>Pseudomonadati</taxon>
        <taxon>Bacteroidota</taxon>
        <taxon>Flavobacteriia</taxon>
        <taxon>Flavobacteriales</taxon>
        <taxon>Flavobacteriaceae</taxon>
        <taxon>Flavobacterium</taxon>
    </lineage>
</organism>
<dbReference type="EMBL" id="BMJE01000004">
    <property type="protein sequence ID" value="GGB79571.1"/>
    <property type="molecule type" value="Genomic_DNA"/>
</dbReference>